<accession>A0ABS5XW73</accession>
<protein>
    <submittedName>
        <fullName evidence="2">GNAT family N-acetyltransferase</fullName>
    </submittedName>
</protein>
<keyword evidence="3" id="KW-1185">Reference proteome</keyword>
<dbReference type="PROSITE" id="PS51186">
    <property type="entry name" value="GNAT"/>
    <property type="match status" value="1"/>
</dbReference>
<dbReference type="EMBL" id="JAFLHG010000011">
    <property type="protein sequence ID" value="MBT8798795.1"/>
    <property type="molecule type" value="Genomic_DNA"/>
</dbReference>
<feature type="domain" description="N-acetyltransferase" evidence="1">
    <location>
        <begin position="11"/>
        <end position="186"/>
    </location>
</feature>
<name>A0ABS5XW73_9MICO</name>
<dbReference type="Proteomes" id="UP000740605">
    <property type="component" value="Unassembled WGS sequence"/>
</dbReference>
<dbReference type="SUPFAM" id="SSF55729">
    <property type="entry name" value="Acyl-CoA N-acyltransferases (Nat)"/>
    <property type="match status" value="1"/>
</dbReference>
<comment type="caution">
    <text evidence="2">The sequence shown here is derived from an EMBL/GenBank/DDBJ whole genome shotgun (WGS) entry which is preliminary data.</text>
</comment>
<organism evidence="2 3">
    <name type="scientific">Microbacterium flavum</name>
    <dbReference type="NCBI Taxonomy" id="415216"/>
    <lineage>
        <taxon>Bacteria</taxon>
        <taxon>Bacillati</taxon>
        <taxon>Actinomycetota</taxon>
        <taxon>Actinomycetes</taxon>
        <taxon>Micrococcales</taxon>
        <taxon>Microbacteriaceae</taxon>
        <taxon>Microbacterium</taxon>
    </lineage>
</organism>
<dbReference type="RefSeq" id="WP_215488027.1">
    <property type="nucleotide sequence ID" value="NZ_BAAAPJ010000004.1"/>
</dbReference>
<dbReference type="InterPro" id="IPR016181">
    <property type="entry name" value="Acyl_CoA_acyltransferase"/>
</dbReference>
<dbReference type="Gene3D" id="3.40.630.30">
    <property type="match status" value="1"/>
</dbReference>
<sequence length="357" mass="38790">MTTITPVVVPARLDESAAEPFVAMITVTNEALRHDVGLDHLDADPAEVLPGWQDQTYHLRRGFLAHDAGGRAVGSLTFSAPKEEGATEMEFELGVLPDARGGDVESALFARLEEEARSLGRSALQTYTAHRIDESARAVPSPSGYGGVPLDATARTYLDAGFALAQVDRNSAFDLTGSLDAVRRMCEDAVAFAGPDYRLLTFSPPTPTELRESLAFVLSRMSTDVPLGALTVTEEVWDAARVAVRDERIARSGLLVSVAAILHVPTDRIVAYNDLAIGADRTRPTHQWGTLVAREHRGHRLGTIVKCANILRWHELVPTSPFISTFNAEENRPMLDVNEAIGFTPLTVGGAWEKRLD</sequence>
<evidence type="ECO:0000313" key="3">
    <source>
        <dbReference type="Proteomes" id="UP000740605"/>
    </source>
</evidence>
<dbReference type="InterPro" id="IPR000182">
    <property type="entry name" value="GNAT_dom"/>
</dbReference>
<evidence type="ECO:0000259" key="1">
    <source>
        <dbReference type="PROSITE" id="PS51186"/>
    </source>
</evidence>
<gene>
    <name evidence="2" type="ORF">J0P97_12035</name>
</gene>
<evidence type="ECO:0000313" key="2">
    <source>
        <dbReference type="EMBL" id="MBT8798795.1"/>
    </source>
</evidence>
<proteinExistence type="predicted"/>
<reference evidence="2 3" key="1">
    <citation type="submission" date="2021-03" db="EMBL/GenBank/DDBJ databases">
        <title>Microbacterium pauli sp. nov., isolated from microfiltered milk.</title>
        <authorList>
            <person name="Bellassi P."/>
            <person name="Fontana A."/>
            <person name="Callegari M.L."/>
            <person name="Lorenzo M."/>
            <person name="Cappa F."/>
        </authorList>
    </citation>
    <scope>NUCLEOTIDE SEQUENCE [LARGE SCALE GENOMIC DNA]</scope>
    <source>
        <strain evidence="2 3">DSM 18909</strain>
    </source>
</reference>